<dbReference type="GO" id="GO:0051301">
    <property type="term" value="P:cell division"/>
    <property type="evidence" value="ECO:0007669"/>
    <property type="project" value="UniProtKB-KW"/>
</dbReference>
<dbReference type="SMART" id="SM00456">
    <property type="entry name" value="WW"/>
    <property type="match status" value="1"/>
</dbReference>
<keyword evidence="4" id="KW-0597">Phosphoprotein</keyword>
<dbReference type="GO" id="GO:0030030">
    <property type="term" value="P:cell projection organization"/>
    <property type="evidence" value="ECO:0007669"/>
    <property type="project" value="UniProtKB-KW"/>
</dbReference>
<proteinExistence type="predicted"/>
<dbReference type="GO" id="GO:0005634">
    <property type="term" value="C:nucleus"/>
    <property type="evidence" value="ECO:0007669"/>
    <property type="project" value="UniProtKB-SubCell"/>
</dbReference>
<evidence type="ECO:0000256" key="12">
    <source>
        <dbReference type="ARBA" id="ARBA00023242"/>
    </source>
</evidence>
<feature type="domain" description="WW" evidence="17">
    <location>
        <begin position="55"/>
        <end position="89"/>
    </location>
</feature>
<dbReference type="PANTHER" id="PTHR21715">
    <property type="entry name" value="RH04127P"/>
    <property type="match status" value="1"/>
</dbReference>
<sequence length="125" mass="14682">MAGAFRIGDQLILEEENNESYVPKEQEIRHFAPTIGIDPDTEPELLWLARECLVTPLPPEWKACQDIGGGDIYYFNFENGQSMWEHPLDEHYRQLVIQEREKLLARGGLKKEKKEKKKKEKKEKK</sequence>
<evidence type="ECO:0000256" key="10">
    <source>
        <dbReference type="ARBA" id="ARBA00023204"/>
    </source>
</evidence>
<evidence type="ECO:0000259" key="17">
    <source>
        <dbReference type="PROSITE" id="PS50020"/>
    </source>
</evidence>
<accession>A0A7L1QRE6</accession>
<evidence type="ECO:0000256" key="2">
    <source>
        <dbReference type="ARBA" id="ARBA00004123"/>
    </source>
</evidence>
<dbReference type="InterPro" id="IPR001202">
    <property type="entry name" value="WW_dom"/>
</dbReference>
<evidence type="ECO:0000256" key="6">
    <source>
        <dbReference type="ARBA" id="ARBA00022763"/>
    </source>
</evidence>
<keyword evidence="8" id="KW-0970">Cilium biogenesis/degradation</keyword>
<evidence type="ECO:0000256" key="16">
    <source>
        <dbReference type="ARBA" id="ARBA00067900"/>
    </source>
</evidence>
<keyword evidence="10" id="KW-0234">DNA repair</keyword>
<evidence type="ECO:0000256" key="5">
    <source>
        <dbReference type="ARBA" id="ARBA00022618"/>
    </source>
</evidence>
<dbReference type="GO" id="GO:0005814">
    <property type="term" value="C:centriole"/>
    <property type="evidence" value="ECO:0007669"/>
    <property type="project" value="UniProtKB-SubCell"/>
</dbReference>
<comment type="caution">
    <text evidence="18">The sequence shown here is derived from an EMBL/GenBank/DDBJ whole genome shotgun (WGS) entry which is preliminary data.</text>
</comment>
<evidence type="ECO:0000256" key="15">
    <source>
        <dbReference type="ARBA" id="ARBA00061715"/>
    </source>
</evidence>
<dbReference type="GO" id="GO:0006281">
    <property type="term" value="P:DNA repair"/>
    <property type="evidence" value="ECO:0007669"/>
    <property type="project" value="UniProtKB-KW"/>
</dbReference>
<evidence type="ECO:0000256" key="3">
    <source>
        <dbReference type="ARBA" id="ARBA00022490"/>
    </source>
</evidence>
<keyword evidence="12" id="KW-0539">Nucleus</keyword>
<evidence type="ECO:0000256" key="1">
    <source>
        <dbReference type="ARBA" id="ARBA00004114"/>
    </source>
</evidence>
<protein>
    <recommendedName>
        <fullName evidence="16">Centrosomal protein of 164 kDa</fullName>
    </recommendedName>
</protein>
<feature type="non-terminal residue" evidence="18">
    <location>
        <position position="1"/>
    </location>
</feature>
<keyword evidence="11" id="KW-0206">Cytoskeleton</keyword>
<dbReference type="Pfam" id="PF00397">
    <property type="entry name" value="WW"/>
    <property type="match status" value="1"/>
</dbReference>
<keyword evidence="13" id="KW-0131">Cell cycle</keyword>
<dbReference type="FunFam" id="3.30.1470.10:FF:000001">
    <property type="entry name" value="Centrosomal protein of 164 kDa"/>
    <property type="match status" value="1"/>
</dbReference>
<dbReference type="Proteomes" id="UP000546986">
    <property type="component" value="Unassembled WGS sequence"/>
</dbReference>
<dbReference type="InterPro" id="IPR053233">
    <property type="entry name" value="ABRA-related"/>
</dbReference>
<dbReference type="GO" id="GO:0097539">
    <property type="term" value="C:ciliary transition fiber"/>
    <property type="evidence" value="ECO:0007669"/>
    <property type="project" value="UniProtKB-ARBA"/>
</dbReference>
<comment type="subunit">
    <text evidence="15">Interacts (via N-terminus) with ATRIP. Interacts with ATM, ATR and MDC1. Interacts with XPA (via N-terminus) upon UV irradiation. Interacts with CEP83, CCDC92, TTBK2, DVL3, NPHP3 and weakly with NPHP4. Interacts with DZIP1.</text>
</comment>
<evidence type="ECO:0000256" key="13">
    <source>
        <dbReference type="ARBA" id="ARBA00023306"/>
    </source>
</evidence>
<evidence type="ECO:0000256" key="7">
    <source>
        <dbReference type="ARBA" id="ARBA00022776"/>
    </source>
</evidence>
<dbReference type="CDD" id="cd00201">
    <property type="entry name" value="WW"/>
    <property type="match status" value="1"/>
</dbReference>
<keyword evidence="7" id="KW-0498">Mitosis</keyword>
<comment type="function">
    <text evidence="14">Plays a role in microtubule organization and/or maintenance for the formation of primary cilia (PC), a microtubule-based structure that protrudes from the surface of epithelial cells. Plays a critical role in G2/M checkpoint and nuclear divisions. A key player in the DNA damage-activated ATR/ATM signaling cascade since it is required for the proper phosphorylation of H2AX, RPA, CHEK2 and CHEK1. Plays a critical role in chromosome segregation, acting as a mediator required for the maintenance of genomic stability through modulation of MDC1, RPA and CHEK1.</text>
</comment>
<dbReference type="Gene3D" id="3.30.1470.10">
    <property type="entry name" value="Photosystem I PsaD, reaction center subunit II"/>
    <property type="match status" value="1"/>
</dbReference>
<evidence type="ECO:0000313" key="19">
    <source>
        <dbReference type="Proteomes" id="UP000546986"/>
    </source>
</evidence>
<keyword evidence="9" id="KW-0175">Coiled coil</keyword>
<reference evidence="18 19" key="1">
    <citation type="submission" date="2019-09" db="EMBL/GenBank/DDBJ databases">
        <title>Bird 10,000 Genomes (B10K) Project - Family phase.</title>
        <authorList>
            <person name="Zhang G."/>
        </authorList>
    </citation>
    <scope>NUCLEOTIDE SEQUENCE [LARGE SCALE GENOMIC DNA]</scope>
    <source>
        <strain evidence="18">B10K-DU-002-30</strain>
        <tissue evidence="18">Muscle</tissue>
    </source>
</reference>
<name>A0A7L1QRE6_9PASS</name>
<evidence type="ECO:0000256" key="9">
    <source>
        <dbReference type="ARBA" id="ARBA00023054"/>
    </source>
</evidence>
<keyword evidence="6" id="KW-0227">DNA damage</keyword>
<dbReference type="PANTHER" id="PTHR21715:SF0">
    <property type="entry name" value="RH04127P"/>
    <property type="match status" value="1"/>
</dbReference>
<gene>
    <name evidence="18" type="primary">Cep164</name>
    <name evidence="18" type="ORF">CISJUN_R13120</name>
</gene>
<evidence type="ECO:0000256" key="8">
    <source>
        <dbReference type="ARBA" id="ARBA00022794"/>
    </source>
</evidence>
<evidence type="ECO:0000256" key="14">
    <source>
        <dbReference type="ARBA" id="ARBA00056906"/>
    </source>
</evidence>
<feature type="non-terminal residue" evidence="18">
    <location>
        <position position="125"/>
    </location>
</feature>
<evidence type="ECO:0000313" key="18">
    <source>
        <dbReference type="EMBL" id="NXO27302.1"/>
    </source>
</evidence>
<evidence type="ECO:0000256" key="4">
    <source>
        <dbReference type="ARBA" id="ARBA00022553"/>
    </source>
</evidence>
<dbReference type="SUPFAM" id="SSF51045">
    <property type="entry name" value="WW domain"/>
    <property type="match status" value="1"/>
</dbReference>
<keyword evidence="5" id="KW-0132">Cell division</keyword>
<organism evidence="18 19">
    <name type="scientific">Cisticola juncidis</name>
    <dbReference type="NCBI Taxonomy" id="52622"/>
    <lineage>
        <taxon>Eukaryota</taxon>
        <taxon>Metazoa</taxon>
        <taxon>Chordata</taxon>
        <taxon>Craniata</taxon>
        <taxon>Vertebrata</taxon>
        <taxon>Euteleostomi</taxon>
        <taxon>Archelosauria</taxon>
        <taxon>Archosauria</taxon>
        <taxon>Dinosauria</taxon>
        <taxon>Saurischia</taxon>
        <taxon>Theropoda</taxon>
        <taxon>Coelurosauria</taxon>
        <taxon>Aves</taxon>
        <taxon>Neognathae</taxon>
        <taxon>Neoaves</taxon>
        <taxon>Telluraves</taxon>
        <taxon>Australaves</taxon>
        <taxon>Passeriformes</taxon>
        <taxon>Sylvioidea</taxon>
        <taxon>Cisticolidae</taxon>
        <taxon>Cisticola</taxon>
    </lineage>
</organism>
<dbReference type="AlphaFoldDB" id="A0A7L1QRE6"/>
<evidence type="ECO:0000256" key="11">
    <source>
        <dbReference type="ARBA" id="ARBA00023212"/>
    </source>
</evidence>
<dbReference type="PROSITE" id="PS50020">
    <property type="entry name" value="WW_DOMAIN_2"/>
    <property type="match status" value="1"/>
</dbReference>
<comment type="subcellular location">
    <subcellularLocation>
        <location evidence="1">Cytoplasm</location>
        <location evidence="1">Cytoskeleton</location>
        <location evidence="1">Microtubule organizing center</location>
        <location evidence="1">Centrosome</location>
        <location evidence="1">Centriole</location>
    </subcellularLocation>
    <subcellularLocation>
        <location evidence="2">Nucleus</location>
    </subcellularLocation>
</comment>
<keyword evidence="3" id="KW-0963">Cytoplasm</keyword>
<dbReference type="EMBL" id="VXBR01007201">
    <property type="protein sequence ID" value="NXO27302.1"/>
    <property type="molecule type" value="Genomic_DNA"/>
</dbReference>
<dbReference type="InterPro" id="IPR036020">
    <property type="entry name" value="WW_dom_sf"/>
</dbReference>
<keyword evidence="19" id="KW-1185">Reference proteome</keyword>